<evidence type="ECO:0000256" key="1">
    <source>
        <dbReference type="SAM" id="MobiDB-lite"/>
    </source>
</evidence>
<evidence type="ECO:0000313" key="3">
    <source>
        <dbReference type="EMBL" id="ASG66405.1"/>
    </source>
</evidence>
<sequence length="496" mass="54115">MKKLNLVLSMAAALSLAACGGGSDSSSDSGAVGGDNSGGNDGGDTTAATTVSGKVIDGYIQGATVFLDVNGNGKQEPNEPSAESGENGEYTLELEDADKACLPHAALVVDVPVGAVDEDLGEVGKAYVMTIPPLQGEQFEEVNITPLTTILWSEIKSEIIPERGNGNPHLACEEFQGNSDLIADLQSKMDFAISQVVSHYNLSEQDIFADYIESGNVENYELAQLIVKGLQKGLEEARAIEEENPDVSANVSYRKTEDGWVRIEYVFTPQSEGAAGEWSSSAETRSVTNAVSSDLEQIGEQLDFYNRSSYFKTIDADRIEVATYEESCNDAQTLNYTVGYQQTENTEYEVLNNMDTCGGLSTKSVFVMNWLDKAEGLGEVAQYMVPYNTETSEFGKFDYMKDFVERRDELNLDSILVDLGALDASYDDTLDANAMAEDYSNVSLKKTVMEGDLKVEYQRQFDNEGGWNYKKTTYQEDGTYTEECKGSADAEWGACE</sequence>
<proteinExistence type="predicted"/>
<dbReference type="Proteomes" id="UP000197717">
    <property type="component" value="Chromosome"/>
</dbReference>
<organism evidence="3 4">
    <name type="scientific">Idiomarina piscisalsi</name>
    <dbReference type="NCBI Taxonomy" id="1096243"/>
    <lineage>
        <taxon>Bacteria</taxon>
        <taxon>Pseudomonadati</taxon>
        <taxon>Pseudomonadota</taxon>
        <taxon>Gammaproteobacteria</taxon>
        <taxon>Alteromonadales</taxon>
        <taxon>Idiomarinaceae</taxon>
        <taxon>Idiomarina</taxon>
    </lineage>
</organism>
<dbReference type="RefSeq" id="WP_088768776.1">
    <property type="nucleotide sequence ID" value="NZ_CP022133.1"/>
</dbReference>
<evidence type="ECO:0000313" key="4">
    <source>
        <dbReference type="Proteomes" id="UP000197717"/>
    </source>
</evidence>
<feature type="region of interest" description="Disordered" evidence="1">
    <location>
        <begin position="25"/>
        <end position="45"/>
    </location>
</feature>
<accession>A0ABM6LUY0</accession>
<evidence type="ECO:0000256" key="2">
    <source>
        <dbReference type="SAM" id="SignalP"/>
    </source>
</evidence>
<evidence type="ECO:0008006" key="5">
    <source>
        <dbReference type="Google" id="ProtNLM"/>
    </source>
</evidence>
<gene>
    <name evidence="3" type="ORF">CEW91_09765</name>
</gene>
<keyword evidence="4" id="KW-1185">Reference proteome</keyword>
<feature type="chain" id="PRO_5045156012" description="Lipoprotein" evidence="2">
    <location>
        <begin position="21"/>
        <end position="496"/>
    </location>
</feature>
<keyword evidence="2" id="KW-0732">Signal</keyword>
<reference evidence="3 4" key="1">
    <citation type="submission" date="2017-06" db="EMBL/GenBank/DDBJ databases">
        <title>Complete genome sequence of Idiomarina piscisalsi strain 10PY1A isolated from soil of Soudi Arabia.</title>
        <authorList>
            <person name="Kim M.-C."/>
            <person name="Jung B.K."/>
            <person name="Budiyanto F."/>
            <person name="Nzila A."/>
            <person name="Shin J.-H."/>
        </authorList>
    </citation>
    <scope>NUCLEOTIDE SEQUENCE [LARGE SCALE GENOMIC DNA]</scope>
    <source>
        <strain evidence="3 4">10PY1A</strain>
    </source>
</reference>
<name>A0ABM6LUY0_9GAMM</name>
<protein>
    <recommendedName>
        <fullName evidence="5">Lipoprotein</fullName>
    </recommendedName>
</protein>
<feature type="compositionally biased region" description="Gly residues" evidence="1">
    <location>
        <begin position="31"/>
        <end position="42"/>
    </location>
</feature>
<dbReference type="PROSITE" id="PS51257">
    <property type="entry name" value="PROKAR_LIPOPROTEIN"/>
    <property type="match status" value="1"/>
</dbReference>
<dbReference type="EMBL" id="CP022133">
    <property type="protein sequence ID" value="ASG66405.1"/>
    <property type="molecule type" value="Genomic_DNA"/>
</dbReference>
<feature type="signal peptide" evidence="2">
    <location>
        <begin position="1"/>
        <end position="20"/>
    </location>
</feature>